<dbReference type="RefSeq" id="WP_053994679.1">
    <property type="nucleotide sequence ID" value="NZ_CP065643.1"/>
</dbReference>
<dbReference type="AlphaFoldDB" id="A0A0M9DMG8"/>
<protein>
    <submittedName>
        <fullName evidence="1">Phenylalanyl-tRNA synthetase subunit beta</fullName>
    </submittedName>
</protein>
<dbReference type="GO" id="GO:0004812">
    <property type="term" value="F:aminoacyl-tRNA ligase activity"/>
    <property type="evidence" value="ECO:0007669"/>
    <property type="project" value="UniProtKB-KW"/>
</dbReference>
<dbReference type="EMBL" id="LGCI01000005">
    <property type="protein sequence ID" value="KOY83436.1"/>
    <property type="molecule type" value="Genomic_DNA"/>
</dbReference>
<accession>A0A0M9DMG8</accession>
<proteinExistence type="predicted"/>
<evidence type="ECO:0000313" key="2">
    <source>
        <dbReference type="Proteomes" id="UP000037977"/>
    </source>
</evidence>
<keyword evidence="1" id="KW-0436">Ligase</keyword>
<dbReference type="STRING" id="33935.ADM90_09250"/>
<sequence length="139" mass="15457">MRILKFLTVLGIFLGVAGYGVLHFGTKFASEKIVDTLSTELENSGQMEEIKQTIENDPELKAFMEEAQTVDSSALPFTTKEEATKVVLQKVGITELNDIRVKLQDGSMTKEEALQQVQGKLSAEEIAALKVIVYKELYE</sequence>
<keyword evidence="1" id="KW-0030">Aminoacyl-tRNA synthetase</keyword>
<dbReference type="Proteomes" id="UP000037977">
    <property type="component" value="Unassembled WGS sequence"/>
</dbReference>
<reference evidence="1 2" key="1">
    <citation type="submission" date="2015-07" db="EMBL/GenBank/DDBJ databases">
        <title>Genome sequencing project for genomic taxonomy and phylogenomics of Bacillus-like bacteria.</title>
        <authorList>
            <person name="Liu B."/>
            <person name="Wang J."/>
            <person name="Zhu Y."/>
            <person name="Liu G."/>
            <person name="Chen Q."/>
            <person name="Chen Z."/>
            <person name="Che J."/>
            <person name="Ge C."/>
            <person name="Shi H."/>
            <person name="Pan Z."/>
            <person name="Liu X."/>
        </authorList>
    </citation>
    <scope>NUCLEOTIDE SEQUENCE [LARGE SCALE GENOMIC DNA]</scope>
    <source>
        <strain evidence="1 2">DSM 54</strain>
    </source>
</reference>
<dbReference type="OrthoDB" id="2427603at2"/>
<evidence type="ECO:0000313" key="1">
    <source>
        <dbReference type="EMBL" id="KOY83436.1"/>
    </source>
</evidence>
<comment type="caution">
    <text evidence="1">The sequence shown here is derived from an EMBL/GenBank/DDBJ whole genome shotgun (WGS) entry which is preliminary data.</text>
</comment>
<gene>
    <name evidence="1" type="ORF">ADM90_09250</name>
</gene>
<name>A0A0M9DMG8_9BACI</name>
<keyword evidence="2" id="KW-1185">Reference proteome</keyword>
<dbReference type="PATRIC" id="fig|33935.3.peg.1344"/>
<organism evidence="1 2">
    <name type="scientific">Lysinibacillus macroides</name>
    <dbReference type="NCBI Taxonomy" id="33935"/>
    <lineage>
        <taxon>Bacteria</taxon>
        <taxon>Bacillati</taxon>
        <taxon>Bacillota</taxon>
        <taxon>Bacilli</taxon>
        <taxon>Bacillales</taxon>
        <taxon>Bacillaceae</taxon>
        <taxon>Lysinibacillus</taxon>
    </lineage>
</organism>